<evidence type="ECO:0000313" key="6">
    <source>
        <dbReference type="Proteomes" id="UP000605970"/>
    </source>
</evidence>
<dbReference type="EMBL" id="JABEBT010000026">
    <property type="protein sequence ID" value="KAF7636820.1"/>
    <property type="molecule type" value="Genomic_DNA"/>
</dbReference>
<evidence type="ECO:0000256" key="1">
    <source>
        <dbReference type="ARBA" id="ARBA00023157"/>
    </source>
</evidence>
<evidence type="ECO:0000259" key="4">
    <source>
        <dbReference type="PROSITE" id="PS50041"/>
    </source>
</evidence>
<dbReference type="InterPro" id="IPR001304">
    <property type="entry name" value="C-type_lectin-like"/>
</dbReference>
<dbReference type="SMART" id="SM00034">
    <property type="entry name" value="CLECT"/>
    <property type="match status" value="2"/>
</dbReference>
<dbReference type="PANTHER" id="PTHR22801:SF63">
    <property type="entry name" value="C-TYPE LECTIN DOMAIN-CONTAINING PROTEIN"/>
    <property type="match status" value="1"/>
</dbReference>
<evidence type="ECO:0000256" key="3">
    <source>
        <dbReference type="SAM" id="SignalP"/>
    </source>
</evidence>
<feature type="compositionally biased region" description="Polar residues" evidence="2">
    <location>
        <begin position="353"/>
        <end position="378"/>
    </location>
</feature>
<sequence>MNIIYSFLILLNLINFIIAKNKTTNNLVVANNNSPQCPNGWTTRTDKDGNVYGYKIIMQDMINYFQARNLCIKDGGEMVSIHSAEEEQFVATLATPLITQCQTNNSVCKQRVTSTMDWMLRTCYIGLNRAAVYPDYDSTVVQTWSDGTTVDYASVPTPGVPKTVVSPWGPGSPSGASDASNQQGFPENCVTMYRNPDDNSINWNDLSCFQKLGCVVCKKQCNNGGQTCGGGTGTNTPTCGKDGWQWAKEGNSGREYRIFNIPSPGNYWQALATCHSNGAKVASYHSDEQKSLLTQMCQSSNCAWIGMHTSPSGIKYWDDGSQNNYQNLLEVSECQKKPKSPSCGGGKGRDNPPSGSTNCSKDCTAVSSSGKTTDQSCTSSCGAVICEKECTPP</sequence>
<dbReference type="Pfam" id="PF00059">
    <property type="entry name" value="Lectin_C"/>
    <property type="match status" value="2"/>
</dbReference>
<feature type="signal peptide" evidence="3">
    <location>
        <begin position="1"/>
        <end position="19"/>
    </location>
</feature>
<gene>
    <name evidence="5" type="ORF">Mgra_00003765</name>
</gene>
<dbReference type="OrthoDB" id="5826661at2759"/>
<keyword evidence="1" id="KW-1015">Disulfide bond</keyword>
<reference evidence="5" key="1">
    <citation type="journal article" date="2020" name="Ecol. Evol.">
        <title>Genome structure and content of the rice root-knot nematode (Meloidogyne graminicola).</title>
        <authorList>
            <person name="Phan N.T."/>
            <person name="Danchin E.G.J."/>
            <person name="Klopp C."/>
            <person name="Perfus-Barbeoch L."/>
            <person name="Kozlowski D.K."/>
            <person name="Koutsovoulos G.D."/>
            <person name="Lopez-Roques C."/>
            <person name="Bouchez O."/>
            <person name="Zahm M."/>
            <person name="Besnard G."/>
            <person name="Bellafiore S."/>
        </authorList>
    </citation>
    <scope>NUCLEOTIDE SEQUENCE</scope>
    <source>
        <strain evidence="5">VN-18</strain>
    </source>
</reference>
<feature type="region of interest" description="Disordered" evidence="2">
    <location>
        <begin position="337"/>
        <end position="378"/>
    </location>
</feature>
<dbReference type="AlphaFoldDB" id="A0A8S9ZU91"/>
<organism evidence="5 6">
    <name type="scientific">Meloidogyne graminicola</name>
    <dbReference type="NCBI Taxonomy" id="189291"/>
    <lineage>
        <taxon>Eukaryota</taxon>
        <taxon>Metazoa</taxon>
        <taxon>Ecdysozoa</taxon>
        <taxon>Nematoda</taxon>
        <taxon>Chromadorea</taxon>
        <taxon>Rhabditida</taxon>
        <taxon>Tylenchina</taxon>
        <taxon>Tylenchomorpha</taxon>
        <taxon>Tylenchoidea</taxon>
        <taxon>Meloidogynidae</taxon>
        <taxon>Meloidogyninae</taxon>
        <taxon>Meloidogyne</taxon>
    </lineage>
</organism>
<dbReference type="InterPro" id="IPR016187">
    <property type="entry name" value="CTDL_fold"/>
</dbReference>
<name>A0A8S9ZU91_9BILA</name>
<feature type="domain" description="C-type lectin" evidence="4">
    <location>
        <begin position="54"/>
        <end position="208"/>
    </location>
</feature>
<evidence type="ECO:0000256" key="2">
    <source>
        <dbReference type="SAM" id="MobiDB-lite"/>
    </source>
</evidence>
<dbReference type="PROSITE" id="PS50041">
    <property type="entry name" value="C_TYPE_LECTIN_2"/>
    <property type="match status" value="2"/>
</dbReference>
<keyword evidence="3" id="KW-0732">Signal</keyword>
<dbReference type="InterPro" id="IPR018378">
    <property type="entry name" value="C-type_lectin_CS"/>
</dbReference>
<protein>
    <submittedName>
        <fullName evidence="5">C-type lectin domain-containing protein</fullName>
    </submittedName>
</protein>
<keyword evidence="6" id="KW-1185">Reference proteome</keyword>
<dbReference type="Proteomes" id="UP000605970">
    <property type="component" value="Unassembled WGS sequence"/>
</dbReference>
<dbReference type="SUPFAM" id="SSF56436">
    <property type="entry name" value="C-type lectin-like"/>
    <property type="match status" value="2"/>
</dbReference>
<dbReference type="PANTHER" id="PTHR22801">
    <property type="entry name" value="LITHOSTATHINE"/>
    <property type="match status" value="1"/>
</dbReference>
<dbReference type="Gene3D" id="3.10.100.10">
    <property type="entry name" value="Mannose-Binding Protein A, subunit A"/>
    <property type="match status" value="2"/>
</dbReference>
<dbReference type="InterPro" id="IPR016186">
    <property type="entry name" value="C-type_lectin-like/link_sf"/>
</dbReference>
<comment type="caution">
    <text evidence="5">The sequence shown here is derived from an EMBL/GenBank/DDBJ whole genome shotgun (WGS) entry which is preliminary data.</text>
</comment>
<accession>A0A8S9ZU91</accession>
<evidence type="ECO:0000313" key="5">
    <source>
        <dbReference type="EMBL" id="KAF7636820.1"/>
    </source>
</evidence>
<dbReference type="InterPro" id="IPR050801">
    <property type="entry name" value="Ca-Dep_Lectins_ImmuneDev"/>
</dbReference>
<proteinExistence type="predicted"/>
<dbReference type="PROSITE" id="PS00615">
    <property type="entry name" value="C_TYPE_LECTIN_1"/>
    <property type="match status" value="1"/>
</dbReference>
<dbReference type="CDD" id="cd00037">
    <property type="entry name" value="CLECT"/>
    <property type="match status" value="1"/>
</dbReference>
<feature type="domain" description="C-type lectin" evidence="4">
    <location>
        <begin position="251"/>
        <end position="377"/>
    </location>
</feature>
<feature type="chain" id="PRO_5035937382" evidence="3">
    <location>
        <begin position="20"/>
        <end position="393"/>
    </location>
</feature>